<reference evidence="2" key="1">
    <citation type="submission" date="2016-03" db="EMBL/GenBank/DDBJ databases">
        <title>Co-evolution between Pasteurellaceae and their hosts.</title>
        <authorList>
            <person name="Hansen M.J."/>
            <person name="Bojesen A.M."/>
            <person name="Planet P."/>
        </authorList>
    </citation>
    <scope>NUCLEOTIDE SEQUENCE</scope>
    <source>
        <strain evidence="2">146/S8/89</strain>
    </source>
</reference>
<dbReference type="InterPro" id="IPR000182">
    <property type="entry name" value="GNAT_dom"/>
</dbReference>
<dbReference type="InterPro" id="IPR016181">
    <property type="entry name" value="Acyl_CoA_acyltransferase"/>
</dbReference>
<dbReference type="RefSeq" id="WP_279572615.1">
    <property type="nucleotide sequence ID" value="NZ_LWID01000001.1"/>
</dbReference>
<dbReference type="GO" id="GO:0016747">
    <property type="term" value="F:acyltransferase activity, transferring groups other than amino-acyl groups"/>
    <property type="evidence" value="ECO:0007669"/>
    <property type="project" value="InterPro"/>
</dbReference>
<proteinExistence type="predicted"/>
<evidence type="ECO:0000259" key="1">
    <source>
        <dbReference type="PROSITE" id="PS51186"/>
    </source>
</evidence>
<sequence>MEWQIKHFNQLSTHQLVEIYKQRVAVFVVEQHCAYQEIDDQDLLAWHLFCTDQSSAITAYCRIIPKENKIYIGRILVSQQARGTGLAKQLMQQALQFIAQQWQGIPIALQAQAYLQDFYQSFGFKPISAIYLEDGIEHLDMLK</sequence>
<evidence type="ECO:0000313" key="3">
    <source>
        <dbReference type="Proteomes" id="UP001155500"/>
    </source>
</evidence>
<evidence type="ECO:0000313" key="2">
    <source>
        <dbReference type="EMBL" id="MDG6895192.1"/>
    </source>
</evidence>
<dbReference type="PROSITE" id="PS51186">
    <property type="entry name" value="GNAT"/>
    <property type="match status" value="1"/>
</dbReference>
<dbReference type="Proteomes" id="UP001155500">
    <property type="component" value="Unassembled WGS sequence"/>
</dbReference>
<dbReference type="AlphaFoldDB" id="A0A9X4PBG4"/>
<name>A0A9X4PBG4_9PAST</name>
<dbReference type="Pfam" id="PF13673">
    <property type="entry name" value="Acetyltransf_10"/>
    <property type="match status" value="1"/>
</dbReference>
<feature type="domain" description="N-acetyltransferase" evidence="1">
    <location>
        <begin position="6"/>
        <end position="143"/>
    </location>
</feature>
<dbReference type="EMBL" id="LWID01000001">
    <property type="protein sequence ID" value="MDG6895192.1"/>
    <property type="molecule type" value="Genomic_DNA"/>
</dbReference>
<comment type="caution">
    <text evidence="2">The sequence shown here is derived from an EMBL/GenBank/DDBJ whole genome shotgun (WGS) entry which is preliminary data.</text>
</comment>
<protein>
    <submittedName>
        <fullName evidence="2">GCN5 family acetyltransferase</fullName>
    </submittedName>
</protein>
<accession>A0A9X4PBG4</accession>
<organism evidence="2 3">
    <name type="scientific">Volucribacter amazonae</name>
    <dbReference type="NCBI Taxonomy" id="256731"/>
    <lineage>
        <taxon>Bacteria</taxon>
        <taxon>Pseudomonadati</taxon>
        <taxon>Pseudomonadota</taxon>
        <taxon>Gammaproteobacteria</taxon>
        <taxon>Pasteurellales</taxon>
        <taxon>Pasteurellaceae</taxon>
        <taxon>Volucribacter</taxon>
    </lineage>
</organism>
<dbReference type="SUPFAM" id="SSF55729">
    <property type="entry name" value="Acyl-CoA N-acyltransferases (Nat)"/>
    <property type="match status" value="1"/>
</dbReference>
<dbReference type="Gene3D" id="3.40.630.30">
    <property type="match status" value="1"/>
</dbReference>
<dbReference type="CDD" id="cd04301">
    <property type="entry name" value="NAT_SF"/>
    <property type="match status" value="1"/>
</dbReference>
<keyword evidence="3" id="KW-1185">Reference proteome</keyword>
<gene>
    <name evidence="2" type="ORF">A6A20_06075</name>
</gene>